<organism evidence="1 2">
    <name type="scientific">Candidatus Caccousia stercoris</name>
    <dbReference type="NCBI Taxonomy" id="2840723"/>
    <lineage>
        <taxon>Bacteria</taxon>
        <taxon>Bacillati</taxon>
        <taxon>Bacillota</taxon>
        <taxon>Clostridia</taxon>
        <taxon>Eubacteriales</taxon>
        <taxon>Oscillospiraceae</taxon>
        <taxon>Oscillospiraceae incertae sedis</taxon>
        <taxon>Candidatus Caccousia</taxon>
    </lineage>
</organism>
<accession>A0A9D1K206</accession>
<dbReference type="AlphaFoldDB" id="A0A9D1K206"/>
<reference evidence="1" key="2">
    <citation type="journal article" date="2021" name="PeerJ">
        <title>Extensive microbial diversity within the chicken gut microbiome revealed by metagenomics and culture.</title>
        <authorList>
            <person name="Gilroy R."/>
            <person name="Ravi A."/>
            <person name="Getino M."/>
            <person name="Pursley I."/>
            <person name="Horton D.L."/>
            <person name="Alikhan N.F."/>
            <person name="Baker D."/>
            <person name="Gharbi K."/>
            <person name="Hall N."/>
            <person name="Watson M."/>
            <person name="Adriaenssens E.M."/>
            <person name="Foster-Nyarko E."/>
            <person name="Jarju S."/>
            <person name="Secka A."/>
            <person name="Antonio M."/>
            <person name="Oren A."/>
            <person name="Chaudhuri R.R."/>
            <person name="La Ragione R."/>
            <person name="Hildebrand F."/>
            <person name="Pallen M.J."/>
        </authorList>
    </citation>
    <scope>NUCLEOTIDE SEQUENCE</scope>
    <source>
        <strain evidence="1">6086</strain>
    </source>
</reference>
<gene>
    <name evidence="1" type="ORF">IAD03_07850</name>
</gene>
<dbReference type="Proteomes" id="UP000824141">
    <property type="component" value="Unassembled WGS sequence"/>
</dbReference>
<proteinExistence type="predicted"/>
<dbReference type="SUPFAM" id="SSF88946">
    <property type="entry name" value="Sigma2 domain of RNA polymerase sigma factors"/>
    <property type="match status" value="1"/>
</dbReference>
<name>A0A9D1K206_9FIRM</name>
<protein>
    <submittedName>
        <fullName evidence="1">Uncharacterized protein</fullName>
    </submittedName>
</protein>
<comment type="caution">
    <text evidence="1">The sequence shown here is derived from an EMBL/GenBank/DDBJ whole genome shotgun (WGS) entry which is preliminary data.</text>
</comment>
<sequence>MPKLAERYTTKYGFQCLEKNVTRFEAEHAFQLSPEPLAVEDINQYIVMANREHNLLYLCFYLHHIEKILNGRIYRFFHREGLYAYDPVRLLDYKMNCVAAIVECCPGYDPDKGADFLTYAYYDIGNAILNCRRYEESGSFKNLDEYKTVRGIAWLYNKARDSRRKTIAAFMEKTGCTKKTAEDYLTAARKNRGNVSIYDTILRERDKEFSEDFDVDITEDDGEDLSRDAGGVYSAMLWDNSWGGAVQRAHSKLDYRSQILIERHMAVCMDCRCVLPMRRRPTWEDLAAMFEGSTASGAERAYKKAVQKLTQLLIEDGLFHTIVLKRKRQKKRKEKITAATYLYQADSDGEWGEIQFDFETKTAQIIQLADWDKMISQPFAKYAISYLLNCQNEKLPKETVISFEE</sequence>
<dbReference type="GO" id="GO:0006352">
    <property type="term" value="P:DNA-templated transcription initiation"/>
    <property type="evidence" value="ECO:0007669"/>
    <property type="project" value="InterPro"/>
</dbReference>
<dbReference type="GO" id="GO:0003700">
    <property type="term" value="F:DNA-binding transcription factor activity"/>
    <property type="evidence" value="ECO:0007669"/>
    <property type="project" value="InterPro"/>
</dbReference>
<dbReference type="InterPro" id="IPR013325">
    <property type="entry name" value="RNA_pol_sigma_r2"/>
</dbReference>
<evidence type="ECO:0000313" key="2">
    <source>
        <dbReference type="Proteomes" id="UP000824141"/>
    </source>
</evidence>
<evidence type="ECO:0000313" key="1">
    <source>
        <dbReference type="EMBL" id="HIS79269.1"/>
    </source>
</evidence>
<dbReference type="EMBL" id="DVJM01000165">
    <property type="protein sequence ID" value="HIS79269.1"/>
    <property type="molecule type" value="Genomic_DNA"/>
</dbReference>
<reference evidence="1" key="1">
    <citation type="submission" date="2020-10" db="EMBL/GenBank/DDBJ databases">
        <authorList>
            <person name="Gilroy R."/>
        </authorList>
    </citation>
    <scope>NUCLEOTIDE SEQUENCE</scope>
    <source>
        <strain evidence="1">6086</strain>
    </source>
</reference>